<reference evidence="1" key="1">
    <citation type="submission" date="2020-03" db="EMBL/GenBank/DDBJ databases">
        <title>Hybrid Assembly of Korean Phytophthora infestans isolates.</title>
        <authorList>
            <person name="Prokchorchik M."/>
            <person name="Lee Y."/>
            <person name="Seo J."/>
            <person name="Cho J.-H."/>
            <person name="Park Y.-E."/>
            <person name="Jang D.-C."/>
            <person name="Im J.-S."/>
            <person name="Choi J.-G."/>
            <person name="Park H.-J."/>
            <person name="Lee G.-B."/>
            <person name="Lee Y.-G."/>
            <person name="Hong S.-Y."/>
            <person name="Cho K."/>
            <person name="Sohn K.H."/>
        </authorList>
    </citation>
    <scope>NUCLEOTIDE SEQUENCE</scope>
    <source>
        <strain evidence="1">KR_2_A2</strain>
    </source>
</reference>
<proteinExistence type="predicted"/>
<evidence type="ECO:0000313" key="2">
    <source>
        <dbReference type="Proteomes" id="UP000704712"/>
    </source>
</evidence>
<name>A0A8S9V8G8_PHYIN</name>
<sequence>MHELRRQGIIYQHLPSRNSISFLLNETEPSTDVAHVFQQSTTRVYDPELKRTREALPVTA</sequence>
<dbReference type="EMBL" id="JAACNO010000267">
    <property type="protein sequence ID" value="KAF4148457.1"/>
    <property type="molecule type" value="Genomic_DNA"/>
</dbReference>
<dbReference type="AlphaFoldDB" id="A0A8S9V8G8"/>
<protein>
    <submittedName>
        <fullName evidence="1">Uncharacterized protein</fullName>
    </submittedName>
</protein>
<dbReference type="Proteomes" id="UP000704712">
    <property type="component" value="Unassembled WGS sequence"/>
</dbReference>
<gene>
    <name evidence="1" type="ORF">GN958_ATG02298</name>
</gene>
<organism evidence="1 2">
    <name type="scientific">Phytophthora infestans</name>
    <name type="common">Potato late blight agent</name>
    <name type="synonym">Botrytis infestans</name>
    <dbReference type="NCBI Taxonomy" id="4787"/>
    <lineage>
        <taxon>Eukaryota</taxon>
        <taxon>Sar</taxon>
        <taxon>Stramenopiles</taxon>
        <taxon>Oomycota</taxon>
        <taxon>Peronosporomycetes</taxon>
        <taxon>Peronosporales</taxon>
        <taxon>Peronosporaceae</taxon>
        <taxon>Phytophthora</taxon>
    </lineage>
</organism>
<accession>A0A8S9V8G8</accession>
<evidence type="ECO:0000313" key="1">
    <source>
        <dbReference type="EMBL" id="KAF4148457.1"/>
    </source>
</evidence>
<comment type="caution">
    <text evidence="1">The sequence shown here is derived from an EMBL/GenBank/DDBJ whole genome shotgun (WGS) entry which is preliminary data.</text>
</comment>